<sequence length="348" mass="40153">MYSVVIIENEPVESKSLKGILSKCPENIRIYEAGTGESALMLIDRLSCIDIVLIDINISVPDGCQIVEYLRQKDSGTKIIVVTANDDFHTIRYMLSLKVDDYLLKPVKSKLIIDTVLKNLCINYHDIVFRKALTKKISTMFETCDYTQWHHFIFNLIDGFNACQKGPFPYTNRLTEMLKIIIKRPELQSECLRDCRNKIEVIINFLNAHGLSRSYFGYIITTLIDISAELFEYILRHTEMKMDFISRAKFHIERNILNNMSLDEIAAKSFVSSCYLSRKFKKSTGTGLSNYITHRKISVAKSLLQYSDLKVNAIALELSWHDSNYFCRIFKKETGMAPSDYRRNVGNL</sequence>
<feature type="domain" description="HTH araC/xylS-type" evidence="5">
    <location>
        <begin position="246"/>
        <end position="344"/>
    </location>
</feature>
<dbReference type="InterPro" id="IPR011006">
    <property type="entry name" value="CheY-like_superfamily"/>
</dbReference>
<keyword evidence="1" id="KW-0805">Transcription regulation</keyword>
<dbReference type="Pfam" id="PF12833">
    <property type="entry name" value="HTH_18"/>
    <property type="match status" value="1"/>
</dbReference>
<keyword evidence="4" id="KW-0597">Phosphoprotein</keyword>
<accession>A0A014MFP8</accession>
<proteinExistence type="predicted"/>
<dbReference type="STRING" id="69222.BG55_02755"/>
<dbReference type="GO" id="GO:0003700">
    <property type="term" value="F:DNA-binding transcription factor activity"/>
    <property type="evidence" value="ECO:0007669"/>
    <property type="project" value="InterPro"/>
</dbReference>
<dbReference type="Proteomes" id="UP000019918">
    <property type="component" value="Unassembled WGS sequence"/>
</dbReference>
<dbReference type="PANTHER" id="PTHR43280">
    <property type="entry name" value="ARAC-FAMILY TRANSCRIPTIONAL REGULATOR"/>
    <property type="match status" value="1"/>
</dbReference>
<dbReference type="PROSITE" id="PS01124">
    <property type="entry name" value="HTH_ARAC_FAMILY_2"/>
    <property type="match status" value="1"/>
</dbReference>
<dbReference type="Gene3D" id="3.40.50.2300">
    <property type="match status" value="1"/>
</dbReference>
<evidence type="ECO:0000256" key="4">
    <source>
        <dbReference type="PROSITE-ProRule" id="PRU00169"/>
    </source>
</evidence>
<dbReference type="SMART" id="SM00342">
    <property type="entry name" value="HTH_ARAC"/>
    <property type="match status" value="1"/>
</dbReference>
<dbReference type="InterPro" id="IPR018060">
    <property type="entry name" value="HTH_AraC"/>
</dbReference>
<dbReference type="AlphaFoldDB" id="A0A014MFP8"/>
<keyword evidence="3" id="KW-0804">Transcription</keyword>
<keyword evidence="2" id="KW-0238">DNA-binding</keyword>
<dbReference type="InterPro" id="IPR009057">
    <property type="entry name" value="Homeodomain-like_sf"/>
</dbReference>
<protein>
    <submittedName>
        <fullName evidence="7">Chemotaxis protein CheY</fullName>
    </submittedName>
</protein>
<name>A0A014MFP8_9GAMM</name>
<feature type="modified residue" description="4-aspartylphosphate" evidence="4">
    <location>
        <position position="55"/>
    </location>
</feature>
<dbReference type="PROSITE" id="PS50110">
    <property type="entry name" value="RESPONSE_REGULATORY"/>
    <property type="match status" value="1"/>
</dbReference>
<keyword evidence="8" id="KW-1185">Reference proteome</keyword>
<evidence type="ECO:0000256" key="1">
    <source>
        <dbReference type="ARBA" id="ARBA00023015"/>
    </source>
</evidence>
<dbReference type="EMBL" id="JFHN01000020">
    <property type="protein sequence ID" value="EXU76934.1"/>
    <property type="molecule type" value="Genomic_DNA"/>
</dbReference>
<dbReference type="OrthoDB" id="9803764at2"/>
<dbReference type="Pfam" id="PF00072">
    <property type="entry name" value="Response_reg"/>
    <property type="match status" value="1"/>
</dbReference>
<dbReference type="SMART" id="SM00448">
    <property type="entry name" value="REC"/>
    <property type="match status" value="1"/>
</dbReference>
<dbReference type="GO" id="GO:0043565">
    <property type="term" value="F:sequence-specific DNA binding"/>
    <property type="evidence" value="ECO:0007669"/>
    <property type="project" value="InterPro"/>
</dbReference>
<reference evidence="7 8" key="1">
    <citation type="submission" date="2014-02" db="EMBL/GenBank/DDBJ databases">
        <title>Draft genome of Erwinia mallotivora strain BT-MARDI, a papaya dieback pathogen.</title>
        <authorList>
            <person name="Redzuan R."/>
            <person name="Abu Bakar N."/>
            <person name="Badrun R."/>
            <person name="Mohd Raih M.F."/>
            <person name="Rozano L."/>
            <person name="Mat Amin N."/>
        </authorList>
    </citation>
    <scope>NUCLEOTIDE SEQUENCE [LARGE SCALE GENOMIC DNA]</scope>
    <source>
        <strain evidence="7 8">BT-MARDI</strain>
    </source>
</reference>
<dbReference type="SUPFAM" id="SSF52172">
    <property type="entry name" value="CheY-like"/>
    <property type="match status" value="1"/>
</dbReference>
<dbReference type="PANTHER" id="PTHR43280:SF2">
    <property type="entry name" value="HTH-TYPE TRANSCRIPTIONAL REGULATOR EXSA"/>
    <property type="match status" value="1"/>
</dbReference>
<evidence type="ECO:0000313" key="8">
    <source>
        <dbReference type="Proteomes" id="UP000019918"/>
    </source>
</evidence>
<organism evidence="7 8">
    <name type="scientific">Erwinia mallotivora</name>
    <dbReference type="NCBI Taxonomy" id="69222"/>
    <lineage>
        <taxon>Bacteria</taxon>
        <taxon>Pseudomonadati</taxon>
        <taxon>Pseudomonadota</taxon>
        <taxon>Gammaproteobacteria</taxon>
        <taxon>Enterobacterales</taxon>
        <taxon>Erwiniaceae</taxon>
        <taxon>Erwinia</taxon>
    </lineage>
</organism>
<evidence type="ECO:0000313" key="7">
    <source>
        <dbReference type="EMBL" id="EXU76934.1"/>
    </source>
</evidence>
<comment type="caution">
    <text evidence="7">The sequence shown here is derived from an EMBL/GenBank/DDBJ whole genome shotgun (WGS) entry which is preliminary data.</text>
</comment>
<dbReference type="GO" id="GO:0000160">
    <property type="term" value="P:phosphorelay signal transduction system"/>
    <property type="evidence" value="ECO:0007669"/>
    <property type="project" value="InterPro"/>
</dbReference>
<dbReference type="RefSeq" id="WP_034934083.1">
    <property type="nucleotide sequence ID" value="NZ_JFHN01000020.1"/>
</dbReference>
<dbReference type="Gene3D" id="1.10.10.60">
    <property type="entry name" value="Homeodomain-like"/>
    <property type="match status" value="2"/>
</dbReference>
<feature type="domain" description="Response regulatory" evidence="6">
    <location>
        <begin position="3"/>
        <end position="120"/>
    </location>
</feature>
<evidence type="ECO:0000259" key="5">
    <source>
        <dbReference type="PROSITE" id="PS01124"/>
    </source>
</evidence>
<dbReference type="PATRIC" id="fig|69222.5.peg.580"/>
<gene>
    <name evidence="7" type="ORF">BG55_02755</name>
</gene>
<dbReference type="InterPro" id="IPR001789">
    <property type="entry name" value="Sig_transdc_resp-reg_receiver"/>
</dbReference>
<evidence type="ECO:0000256" key="3">
    <source>
        <dbReference type="ARBA" id="ARBA00023163"/>
    </source>
</evidence>
<dbReference type="SUPFAM" id="SSF46689">
    <property type="entry name" value="Homeodomain-like"/>
    <property type="match status" value="2"/>
</dbReference>
<evidence type="ECO:0000256" key="2">
    <source>
        <dbReference type="ARBA" id="ARBA00023125"/>
    </source>
</evidence>
<evidence type="ECO:0000259" key="6">
    <source>
        <dbReference type="PROSITE" id="PS50110"/>
    </source>
</evidence>